<feature type="region of interest" description="Disordered" evidence="1">
    <location>
        <begin position="1"/>
        <end position="39"/>
    </location>
</feature>
<name>A0A9Q1CDS0_HOLLE</name>
<gene>
    <name evidence="2" type="ORF">HOLleu_09479</name>
</gene>
<evidence type="ECO:0000256" key="1">
    <source>
        <dbReference type="SAM" id="MobiDB-lite"/>
    </source>
</evidence>
<comment type="caution">
    <text evidence="2">The sequence shown here is derived from an EMBL/GenBank/DDBJ whole genome shotgun (WGS) entry which is preliminary data.</text>
</comment>
<dbReference type="OrthoDB" id="6514213at2759"/>
<feature type="compositionally biased region" description="Basic and acidic residues" evidence="1">
    <location>
        <begin position="13"/>
        <end position="28"/>
    </location>
</feature>
<dbReference type="EMBL" id="JAIZAY010000004">
    <property type="protein sequence ID" value="KAJ8042664.1"/>
    <property type="molecule type" value="Genomic_DNA"/>
</dbReference>
<keyword evidence="3" id="KW-1185">Reference proteome</keyword>
<dbReference type="PANTHER" id="PTHR46888">
    <property type="entry name" value="ZINC KNUCKLE DOMAINCONTAINING PROTEIN-RELATED"/>
    <property type="match status" value="1"/>
</dbReference>
<proteinExistence type="predicted"/>
<accession>A0A9Q1CDS0</accession>
<sequence>MRSEDSISQEIPNLRDESSSIDNSHTHQTEFSCQNNESEDNTEIISFMKIQGDPHMKQAIEEGHFELKCGHKIDLMTAGCRVSDKDMPVFDGYVGQLKVKVLRDTGCSGVVVRRELVPKRALTGEFKTCILIDGTIRRVPVAEIEIDTPLFVGKVSALCMQKPVFDLVLGNVEGVSRRVSRIFSRVGF</sequence>
<evidence type="ECO:0000313" key="3">
    <source>
        <dbReference type="Proteomes" id="UP001152320"/>
    </source>
</evidence>
<evidence type="ECO:0000313" key="2">
    <source>
        <dbReference type="EMBL" id="KAJ8042664.1"/>
    </source>
</evidence>
<dbReference type="PANTHER" id="PTHR46888:SF1">
    <property type="entry name" value="RIBONUCLEASE H"/>
    <property type="match status" value="1"/>
</dbReference>
<dbReference type="Proteomes" id="UP001152320">
    <property type="component" value="Chromosome 4"/>
</dbReference>
<feature type="compositionally biased region" description="Polar residues" evidence="1">
    <location>
        <begin position="1"/>
        <end position="11"/>
    </location>
</feature>
<reference evidence="2" key="1">
    <citation type="submission" date="2021-10" db="EMBL/GenBank/DDBJ databases">
        <title>Tropical sea cucumber genome reveals ecological adaptation and Cuvierian tubules defense mechanism.</title>
        <authorList>
            <person name="Chen T."/>
        </authorList>
    </citation>
    <scope>NUCLEOTIDE SEQUENCE</scope>
    <source>
        <strain evidence="2">Nanhai2018</strain>
        <tissue evidence="2">Muscle</tissue>
    </source>
</reference>
<dbReference type="AlphaFoldDB" id="A0A9Q1CDS0"/>
<organism evidence="2 3">
    <name type="scientific">Holothuria leucospilota</name>
    <name type="common">Black long sea cucumber</name>
    <name type="synonym">Mertensiothuria leucospilota</name>
    <dbReference type="NCBI Taxonomy" id="206669"/>
    <lineage>
        <taxon>Eukaryota</taxon>
        <taxon>Metazoa</taxon>
        <taxon>Echinodermata</taxon>
        <taxon>Eleutherozoa</taxon>
        <taxon>Echinozoa</taxon>
        <taxon>Holothuroidea</taxon>
        <taxon>Aspidochirotacea</taxon>
        <taxon>Aspidochirotida</taxon>
        <taxon>Holothuriidae</taxon>
        <taxon>Holothuria</taxon>
    </lineage>
</organism>
<protein>
    <submittedName>
        <fullName evidence="2">Uncharacterized protein</fullName>
    </submittedName>
</protein>